<dbReference type="VEuPathDB" id="FungiDB:MELLADRAFT_86279"/>
<dbReference type="AlphaFoldDB" id="F4RL66"/>
<sequence length="214" mass="23734">MSPTSPNHIIKRAKTVYGIPREPPIQIINQNQSEQSEESNPTSPLPFLNRKSLQDQLAEIDNLDDDQLPPIPSSQGEVQLSPTVSTTHDQTGSTMNRLCSSQSNFTTQPPTSISKSIAALTGSPSSHGPFTPPDLSPSLLRPPVEKEQNHTRNRIRISNSDDEDEEDQLLPKPNTKAISPPPQHWILSVKMTMTFYLNFDPTYIDEEGGGTRNR</sequence>
<organism evidence="3">
    <name type="scientific">Melampsora larici-populina (strain 98AG31 / pathotype 3-4-7)</name>
    <name type="common">Poplar leaf rust fungus</name>
    <dbReference type="NCBI Taxonomy" id="747676"/>
    <lineage>
        <taxon>Eukaryota</taxon>
        <taxon>Fungi</taxon>
        <taxon>Dikarya</taxon>
        <taxon>Basidiomycota</taxon>
        <taxon>Pucciniomycotina</taxon>
        <taxon>Pucciniomycetes</taxon>
        <taxon>Pucciniales</taxon>
        <taxon>Melampsoraceae</taxon>
        <taxon>Melampsora</taxon>
    </lineage>
</organism>
<evidence type="ECO:0000313" key="3">
    <source>
        <dbReference type="Proteomes" id="UP000001072"/>
    </source>
</evidence>
<dbReference type="InParanoid" id="F4RL66"/>
<evidence type="ECO:0000256" key="1">
    <source>
        <dbReference type="SAM" id="MobiDB-lite"/>
    </source>
</evidence>
<reference evidence="3" key="1">
    <citation type="journal article" date="2011" name="Proc. Natl. Acad. Sci. U.S.A.">
        <title>Obligate biotrophy features unraveled by the genomic analysis of rust fungi.</title>
        <authorList>
            <person name="Duplessis S."/>
            <person name="Cuomo C.A."/>
            <person name="Lin Y.-C."/>
            <person name="Aerts A."/>
            <person name="Tisserant E."/>
            <person name="Veneault-Fourrey C."/>
            <person name="Joly D.L."/>
            <person name="Hacquard S."/>
            <person name="Amselem J."/>
            <person name="Cantarel B.L."/>
            <person name="Chiu R."/>
            <person name="Coutinho P.M."/>
            <person name="Feau N."/>
            <person name="Field M."/>
            <person name="Frey P."/>
            <person name="Gelhaye E."/>
            <person name="Goldberg J."/>
            <person name="Grabherr M.G."/>
            <person name="Kodira C.D."/>
            <person name="Kohler A."/>
            <person name="Kuees U."/>
            <person name="Lindquist E.A."/>
            <person name="Lucas S.M."/>
            <person name="Mago R."/>
            <person name="Mauceli E."/>
            <person name="Morin E."/>
            <person name="Murat C."/>
            <person name="Pangilinan J.L."/>
            <person name="Park R."/>
            <person name="Pearson M."/>
            <person name="Quesneville H."/>
            <person name="Rouhier N."/>
            <person name="Sakthikumar S."/>
            <person name="Salamov A.A."/>
            <person name="Schmutz J."/>
            <person name="Selles B."/>
            <person name="Shapiro H."/>
            <person name="Tanguay P."/>
            <person name="Tuskan G.A."/>
            <person name="Henrissat B."/>
            <person name="Van de Peer Y."/>
            <person name="Rouze P."/>
            <person name="Ellis J.G."/>
            <person name="Dodds P.N."/>
            <person name="Schein J.E."/>
            <person name="Zhong S."/>
            <person name="Hamelin R.C."/>
            <person name="Grigoriev I.V."/>
            <person name="Szabo L.J."/>
            <person name="Martin F."/>
        </authorList>
    </citation>
    <scope>NUCLEOTIDE SEQUENCE [LARGE SCALE GENOMIC DNA]</scope>
    <source>
        <strain evidence="3">98AG31 / pathotype 3-4-7</strain>
    </source>
</reference>
<dbReference type="RefSeq" id="XP_007409810.1">
    <property type="nucleotide sequence ID" value="XM_007409748.1"/>
</dbReference>
<gene>
    <name evidence="2" type="ORF">MELLADRAFT_86279</name>
</gene>
<accession>F4RL66</accession>
<dbReference type="KEGG" id="mlr:MELLADRAFT_86279"/>
<proteinExistence type="predicted"/>
<feature type="compositionally biased region" description="Polar residues" evidence="1">
    <location>
        <begin position="73"/>
        <end position="115"/>
    </location>
</feature>
<dbReference type="HOGENOM" id="CLU_1289184_0_0_1"/>
<dbReference type="OrthoDB" id="2513867at2759"/>
<feature type="region of interest" description="Disordered" evidence="1">
    <location>
        <begin position="1"/>
        <end position="181"/>
    </location>
</feature>
<feature type="compositionally biased region" description="Low complexity" evidence="1">
    <location>
        <begin position="24"/>
        <end position="41"/>
    </location>
</feature>
<keyword evidence="3" id="KW-1185">Reference proteome</keyword>
<dbReference type="EMBL" id="GL883106">
    <property type="protein sequence ID" value="EGG06850.1"/>
    <property type="molecule type" value="Genomic_DNA"/>
</dbReference>
<dbReference type="Proteomes" id="UP000001072">
    <property type="component" value="Unassembled WGS sequence"/>
</dbReference>
<protein>
    <submittedName>
        <fullName evidence="2">Uncharacterized protein</fullName>
    </submittedName>
</protein>
<name>F4RL66_MELLP</name>
<dbReference type="GeneID" id="18934133"/>
<evidence type="ECO:0000313" key="2">
    <source>
        <dbReference type="EMBL" id="EGG06850.1"/>
    </source>
</evidence>